<evidence type="ECO:0000313" key="8">
    <source>
        <dbReference type="Proteomes" id="UP000270094"/>
    </source>
</evidence>
<dbReference type="InterPro" id="IPR027268">
    <property type="entry name" value="Peptidase_M4/M1_CTD_sf"/>
</dbReference>
<proteinExistence type="inferred from homology"/>
<reference evidence="7 8" key="1">
    <citation type="submission" date="2018-11" db="EMBL/GenBank/DDBJ databases">
        <authorList>
            <consortium name="Pathogen Informatics"/>
        </authorList>
    </citation>
    <scope>NUCLEOTIDE SEQUENCE [LARGE SCALE GENOMIC DNA]</scope>
</reference>
<dbReference type="GO" id="GO:0006367">
    <property type="term" value="P:transcription initiation at RNA polymerase II promoter"/>
    <property type="evidence" value="ECO:0007669"/>
    <property type="project" value="TreeGrafter"/>
</dbReference>
<keyword evidence="4" id="KW-0805">Transcription regulation</keyword>
<dbReference type="GO" id="GO:0000976">
    <property type="term" value="F:transcription cis-regulatory region binding"/>
    <property type="evidence" value="ECO:0007669"/>
    <property type="project" value="TreeGrafter"/>
</dbReference>
<evidence type="ECO:0000313" key="7">
    <source>
        <dbReference type="EMBL" id="VDM71910.1"/>
    </source>
</evidence>
<evidence type="ECO:0000256" key="4">
    <source>
        <dbReference type="ARBA" id="ARBA00023015"/>
    </source>
</evidence>
<dbReference type="AlphaFoldDB" id="A0A3P7IG09"/>
<dbReference type="SUPFAM" id="SSF55486">
    <property type="entry name" value="Metalloproteases ('zincins'), catalytic domain"/>
    <property type="match status" value="1"/>
</dbReference>
<dbReference type="GO" id="GO:0016251">
    <property type="term" value="F:RNA polymerase II general transcription initiation factor activity"/>
    <property type="evidence" value="ECO:0007669"/>
    <property type="project" value="TreeGrafter"/>
</dbReference>
<keyword evidence="8" id="KW-1185">Reference proteome</keyword>
<organism evidence="7 8">
    <name type="scientific">Strongylus vulgaris</name>
    <name type="common">Blood worm</name>
    <dbReference type="NCBI Taxonomy" id="40348"/>
    <lineage>
        <taxon>Eukaryota</taxon>
        <taxon>Metazoa</taxon>
        <taxon>Ecdysozoa</taxon>
        <taxon>Nematoda</taxon>
        <taxon>Chromadorea</taxon>
        <taxon>Rhabditida</taxon>
        <taxon>Rhabditina</taxon>
        <taxon>Rhabditomorpha</taxon>
        <taxon>Strongyloidea</taxon>
        <taxon>Strongylidae</taxon>
        <taxon>Strongylus</taxon>
    </lineage>
</organism>
<evidence type="ECO:0000256" key="3">
    <source>
        <dbReference type="ARBA" id="ARBA00017363"/>
    </source>
</evidence>
<protein>
    <recommendedName>
        <fullName evidence="3">Transcription initiation factor TFIID subunit 2</fullName>
    </recommendedName>
</protein>
<dbReference type="PANTHER" id="PTHR15137">
    <property type="entry name" value="TRANSCRIPTION INITIATION FACTOR TFIID"/>
    <property type="match status" value="1"/>
</dbReference>
<evidence type="ECO:0000256" key="6">
    <source>
        <dbReference type="ARBA" id="ARBA00023242"/>
    </source>
</evidence>
<dbReference type="EMBL" id="UYYB01022687">
    <property type="protein sequence ID" value="VDM71910.1"/>
    <property type="molecule type" value="Genomic_DNA"/>
</dbReference>
<evidence type="ECO:0000256" key="1">
    <source>
        <dbReference type="ARBA" id="ARBA00004123"/>
    </source>
</evidence>
<name>A0A3P7IG09_STRVU</name>
<feature type="non-terminal residue" evidence="7">
    <location>
        <position position="255"/>
    </location>
</feature>
<dbReference type="Proteomes" id="UP000270094">
    <property type="component" value="Unassembled WGS sequence"/>
</dbReference>
<comment type="similarity">
    <text evidence="2">Belongs to the TAF2 family.</text>
</comment>
<dbReference type="GO" id="GO:0005669">
    <property type="term" value="C:transcription factor TFIID complex"/>
    <property type="evidence" value="ECO:0007669"/>
    <property type="project" value="InterPro"/>
</dbReference>
<gene>
    <name evidence="7" type="ORF">SVUK_LOCUS6908</name>
</gene>
<dbReference type="PANTHER" id="PTHR15137:SF9">
    <property type="entry name" value="TRANSCRIPTION INITIATION FACTOR TFIID SUBUNIT 2"/>
    <property type="match status" value="1"/>
</dbReference>
<dbReference type="OrthoDB" id="308861at2759"/>
<dbReference type="InterPro" id="IPR042097">
    <property type="entry name" value="Aminopeptidase_N-like_N_sf"/>
</dbReference>
<dbReference type="Gene3D" id="2.60.40.1730">
    <property type="entry name" value="tricorn interacting facor f3 domain"/>
    <property type="match status" value="1"/>
</dbReference>
<dbReference type="InterPro" id="IPR037813">
    <property type="entry name" value="TAF2"/>
</dbReference>
<comment type="subcellular location">
    <subcellularLocation>
        <location evidence="1">Nucleus</location>
    </subcellularLocation>
</comment>
<dbReference type="Gene3D" id="1.10.390.10">
    <property type="entry name" value="Neutral Protease Domain 2"/>
    <property type="match status" value="1"/>
</dbReference>
<keyword evidence="6" id="KW-0539">Nucleus</keyword>
<evidence type="ECO:0000256" key="2">
    <source>
        <dbReference type="ARBA" id="ARBA00010937"/>
    </source>
</evidence>
<sequence>MFTYRSSLLTSTREWLPCVDAPDQLALWRIHITCESWLTAVASGDLVGYDSNADSHLRTWNYQQLVPTAACNIGFAIGQFSTYTLPDMAEITSFAPVGLLSLVKHTVAPLDKILEYFEELLSCRFPYPTYKQVFVDMVSFFILYAKCYGFGRFQIPDEVTSYSSMTIFSISTLHHKKIIDAVQECRQLLAVGAAQQFFGCFISPAHFVDWWLVRSLSRFITSLYIEKMFGTSEYLFQIKKLMNTVCDYESQWGKV</sequence>
<accession>A0A3P7IG09</accession>
<dbReference type="GO" id="GO:0003682">
    <property type="term" value="F:chromatin binding"/>
    <property type="evidence" value="ECO:0007669"/>
    <property type="project" value="TreeGrafter"/>
</dbReference>
<dbReference type="SUPFAM" id="SSF63737">
    <property type="entry name" value="Leukotriene A4 hydrolase N-terminal domain"/>
    <property type="match status" value="1"/>
</dbReference>
<evidence type="ECO:0000256" key="5">
    <source>
        <dbReference type="ARBA" id="ARBA00023163"/>
    </source>
</evidence>
<keyword evidence="5" id="KW-0804">Transcription</keyword>